<proteinExistence type="predicted"/>
<accession>A0AAD3Y9I8</accession>
<protein>
    <submittedName>
        <fullName evidence="1">Uncharacterized protein</fullName>
    </submittedName>
</protein>
<dbReference type="AlphaFoldDB" id="A0AAD3Y9I8"/>
<sequence length="438" mass="50504">MPRLHYRAALIALTATLSLILITISYTREALRDVAILPKWPKRNFPTIRAGRTILFETAVHDEVIGALGHSLSQVDVRLTYASRFRFHFDRVLRDILPYEPEVFSENHFDQVREWIKNDEIDNLILTSCHEGLLEFQEDILTSTANVVCIVHHGGGNFANNLKHLLTVLVERGQIRIVVLAHHVKQTVKDEVQFWADDEDNRFWDRLKIEIFVPGFIYPKHKEFNKVAPFPHKAVIQGNLEQARRDYSKIFRSLNASLHADASLWGYAMNSDGVFEANTAEPFELHLVGQRIKETPVVIPDTLQHIITVDENLSYPEYYNLIAEADLLIPAFSNRGTLWDTASSTIAAAIITRTPVLVSERHLRAYTYIKGPAGIERTVSEGDIGALERLRRTGDPRSRPEKLRREWDDYEDKIQHENAKMWTRVLMEKKDRALWGKW</sequence>
<evidence type="ECO:0000313" key="2">
    <source>
        <dbReference type="Proteomes" id="UP001222932"/>
    </source>
</evidence>
<gene>
    <name evidence="1" type="ORF">CspeluHIS016_0200810</name>
</gene>
<dbReference type="Proteomes" id="UP001222932">
    <property type="component" value="Unassembled WGS sequence"/>
</dbReference>
<evidence type="ECO:0000313" key="1">
    <source>
        <dbReference type="EMBL" id="GMK55025.1"/>
    </source>
</evidence>
<reference evidence="1" key="1">
    <citation type="journal article" date="2023" name="BMC Genomics">
        <title>Chromosome-level genome assemblies of Cutaneotrichosporon spp. (Trichosporonales, Basidiomycota) reveal imbalanced evolution between nucleotide sequences and chromosome synteny.</title>
        <authorList>
            <person name="Kobayashi Y."/>
            <person name="Kayamori A."/>
            <person name="Aoki K."/>
            <person name="Shiwa Y."/>
            <person name="Matsutani M."/>
            <person name="Fujita N."/>
            <person name="Sugita T."/>
            <person name="Iwasaki W."/>
            <person name="Tanaka N."/>
            <person name="Takashima M."/>
        </authorList>
    </citation>
    <scope>NUCLEOTIDE SEQUENCE</scope>
    <source>
        <strain evidence="1">HIS016</strain>
    </source>
</reference>
<organism evidence="1 2">
    <name type="scientific">Cutaneotrichosporon spelunceum</name>
    <dbReference type="NCBI Taxonomy" id="1672016"/>
    <lineage>
        <taxon>Eukaryota</taxon>
        <taxon>Fungi</taxon>
        <taxon>Dikarya</taxon>
        <taxon>Basidiomycota</taxon>
        <taxon>Agaricomycotina</taxon>
        <taxon>Tremellomycetes</taxon>
        <taxon>Trichosporonales</taxon>
        <taxon>Trichosporonaceae</taxon>
        <taxon>Cutaneotrichosporon</taxon>
    </lineage>
</organism>
<reference evidence="1" key="2">
    <citation type="submission" date="2023-06" db="EMBL/GenBank/DDBJ databases">
        <authorList>
            <person name="Kobayashi Y."/>
            <person name="Kayamori A."/>
            <person name="Aoki K."/>
            <person name="Shiwa Y."/>
            <person name="Fujita N."/>
            <person name="Sugita T."/>
            <person name="Iwasaki W."/>
            <person name="Tanaka N."/>
            <person name="Takashima M."/>
        </authorList>
    </citation>
    <scope>NUCLEOTIDE SEQUENCE</scope>
    <source>
        <strain evidence="1">HIS016</strain>
    </source>
</reference>
<dbReference type="EMBL" id="BTCM01000002">
    <property type="protein sequence ID" value="GMK55025.1"/>
    <property type="molecule type" value="Genomic_DNA"/>
</dbReference>
<keyword evidence="2" id="KW-1185">Reference proteome</keyword>
<name>A0AAD3Y9I8_9TREE</name>
<comment type="caution">
    <text evidence="1">The sequence shown here is derived from an EMBL/GenBank/DDBJ whole genome shotgun (WGS) entry which is preliminary data.</text>
</comment>